<evidence type="ECO:0000256" key="1">
    <source>
        <dbReference type="ARBA" id="ARBA00004651"/>
    </source>
</evidence>
<keyword evidence="10" id="KW-1185">Reference proteome</keyword>
<feature type="transmembrane region" description="Helical" evidence="7">
    <location>
        <begin position="165"/>
        <end position="183"/>
    </location>
</feature>
<feature type="transmembrane region" description="Helical" evidence="7">
    <location>
        <begin position="326"/>
        <end position="353"/>
    </location>
</feature>
<feature type="transmembrane region" description="Helical" evidence="7">
    <location>
        <begin position="271"/>
        <end position="288"/>
    </location>
</feature>
<dbReference type="Gene3D" id="1.20.1250.20">
    <property type="entry name" value="MFS general substrate transporter like domains"/>
    <property type="match status" value="2"/>
</dbReference>
<dbReference type="PANTHER" id="PTHR23522">
    <property type="entry name" value="BLL5896 PROTEIN"/>
    <property type="match status" value="1"/>
</dbReference>
<keyword evidence="2" id="KW-0813">Transport</keyword>
<comment type="subcellular location">
    <subcellularLocation>
        <location evidence="1">Cell membrane</location>
        <topology evidence="1">Multi-pass membrane protein</topology>
    </subcellularLocation>
</comment>
<feature type="transmembrane region" description="Helical" evidence="7">
    <location>
        <begin position="139"/>
        <end position="159"/>
    </location>
</feature>
<dbReference type="SUPFAM" id="SSF103473">
    <property type="entry name" value="MFS general substrate transporter"/>
    <property type="match status" value="1"/>
</dbReference>
<feature type="transmembrane region" description="Helical" evidence="7">
    <location>
        <begin position="204"/>
        <end position="220"/>
    </location>
</feature>
<gene>
    <name evidence="9" type="ORF">NK662_02955</name>
</gene>
<evidence type="ECO:0000313" key="9">
    <source>
        <dbReference type="EMBL" id="MCP8967500.1"/>
    </source>
</evidence>
<organism evidence="9 10">
    <name type="scientific">Ectobacillus ponti</name>
    <dbReference type="NCBI Taxonomy" id="2961894"/>
    <lineage>
        <taxon>Bacteria</taxon>
        <taxon>Bacillati</taxon>
        <taxon>Bacillota</taxon>
        <taxon>Bacilli</taxon>
        <taxon>Bacillales</taxon>
        <taxon>Bacillaceae</taxon>
        <taxon>Ectobacillus</taxon>
    </lineage>
</organism>
<feature type="transmembrane region" description="Helical" evidence="7">
    <location>
        <begin position="226"/>
        <end position="250"/>
    </location>
</feature>
<evidence type="ECO:0000256" key="3">
    <source>
        <dbReference type="ARBA" id="ARBA00022475"/>
    </source>
</evidence>
<dbReference type="Pfam" id="PF12832">
    <property type="entry name" value="MFS_1_like"/>
    <property type="match status" value="1"/>
</dbReference>
<protein>
    <submittedName>
        <fullName evidence="9">MFS transporter</fullName>
    </submittedName>
</protein>
<feature type="transmembrane region" description="Helical" evidence="7">
    <location>
        <begin position="76"/>
        <end position="93"/>
    </location>
</feature>
<evidence type="ECO:0000256" key="5">
    <source>
        <dbReference type="ARBA" id="ARBA00022989"/>
    </source>
</evidence>
<keyword evidence="5 7" id="KW-1133">Transmembrane helix</keyword>
<feature type="transmembrane region" description="Helical" evidence="7">
    <location>
        <begin position="12"/>
        <end position="34"/>
    </location>
</feature>
<evidence type="ECO:0000256" key="4">
    <source>
        <dbReference type="ARBA" id="ARBA00022692"/>
    </source>
</evidence>
<dbReference type="InterPro" id="IPR024989">
    <property type="entry name" value="MFS_assoc_dom"/>
</dbReference>
<dbReference type="InterPro" id="IPR020846">
    <property type="entry name" value="MFS_dom"/>
</dbReference>
<dbReference type="Proteomes" id="UP001156102">
    <property type="component" value="Unassembled WGS sequence"/>
</dbReference>
<evidence type="ECO:0000259" key="8">
    <source>
        <dbReference type="PROSITE" id="PS50850"/>
    </source>
</evidence>
<dbReference type="PROSITE" id="PS50850">
    <property type="entry name" value="MFS"/>
    <property type="match status" value="1"/>
</dbReference>
<name>A0AA41X717_9BACI</name>
<reference evidence="9" key="1">
    <citation type="submission" date="2022-07" db="EMBL/GenBank/DDBJ databases">
        <authorList>
            <person name="Li W.-J."/>
            <person name="Deng Q.-Q."/>
        </authorList>
    </citation>
    <scope>NUCLEOTIDE SEQUENCE</scope>
    <source>
        <strain evidence="9">SYSU M60031</strain>
    </source>
</reference>
<evidence type="ECO:0000313" key="10">
    <source>
        <dbReference type="Proteomes" id="UP001156102"/>
    </source>
</evidence>
<dbReference type="EMBL" id="JANCLT010000001">
    <property type="protein sequence ID" value="MCP8967500.1"/>
    <property type="molecule type" value="Genomic_DNA"/>
</dbReference>
<dbReference type="PANTHER" id="PTHR23522:SF4">
    <property type="entry name" value="NUCLEOSIDE PERMEASE NUPG-RELATED"/>
    <property type="match status" value="1"/>
</dbReference>
<dbReference type="GO" id="GO:0015212">
    <property type="term" value="F:cytidine transmembrane transporter activity"/>
    <property type="evidence" value="ECO:0007669"/>
    <property type="project" value="TreeGrafter"/>
</dbReference>
<evidence type="ECO:0000256" key="2">
    <source>
        <dbReference type="ARBA" id="ARBA00022448"/>
    </source>
</evidence>
<feature type="transmembrane region" description="Helical" evidence="7">
    <location>
        <begin position="99"/>
        <end position="118"/>
    </location>
</feature>
<accession>A0AA41X717</accession>
<dbReference type="GO" id="GO:0015213">
    <property type="term" value="F:uridine transmembrane transporter activity"/>
    <property type="evidence" value="ECO:0007669"/>
    <property type="project" value="TreeGrafter"/>
</dbReference>
<feature type="transmembrane region" description="Helical" evidence="7">
    <location>
        <begin position="359"/>
        <end position="378"/>
    </location>
</feature>
<dbReference type="GO" id="GO:0005886">
    <property type="term" value="C:plasma membrane"/>
    <property type="evidence" value="ECO:0007669"/>
    <property type="project" value="UniProtKB-SubCell"/>
</dbReference>
<sequence length="396" mass="42010">MGTKEIKRARSLFQAFNFAVFFGFGALYPLLGVYLQQYAGLNGGQIGNIMSAGPIVMLLAQPLWGMLCDYTQRPRHVLLLTLVMTVIAGYLYASVEHYAVFLIIAIGLALGQSALIPISDSMALSFVQKHGGSYGGIRLYGAIGFALAGVISGKATDLFGMHTIFYMYMGAMLTAASITMLLPKEGGAMRVDIRAGAAHLLRQRDFVLFLLCTFLIFGPVNANNTYFGLLIMQLGGTLTGVGFAFLLAAGSEAPFMRFASGFIGKMGLQRVLILAAAVASARWLLYTVEPPLSVVYATTVVQGVTVGLFIPAALQHVRSMAPAAMQVTAVSLYAAAGGGLGAWFCTFVGGILMERFGVASVYVFFALLTFSGVLLFLAQGAGGLQKGELTQKESAS</sequence>
<dbReference type="RefSeq" id="WP_254757447.1">
    <property type="nucleotide sequence ID" value="NZ_JANCLT010000001.1"/>
</dbReference>
<evidence type="ECO:0000256" key="7">
    <source>
        <dbReference type="SAM" id="Phobius"/>
    </source>
</evidence>
<evidence type="ECO:0000256" key="6">
    <source>
        <dbReference type="ARBA" id="ARBA00023136"/>
    </source>
</evidence>
<dbReference type="AlphaFoldDB" id="A0AA41X717"/>
<comment type="caution">
    <text evidence="9">The sequence shown here is derived from an EMBL/GenBank/DDBJ whole genome shotgun (WGS) entry which is preliminary data.</text>
</comment>
<proteinExistence type="predicted"/>
<keyword evidence="6 7" id="KW-0472">Membrane</keyword>
<keyword evidence="4 7" id="KW-0812">Transmembrane</keyword>
<feature type="domain" description="Major facilitator superfamily (MFS) profile" evidence="8">
    <location>
        <begin position="163"/>
        <end position="396"/>
    </location>
</feature>
<dbReference type="InterPro" id="IPR036259">
    <property type="entry name" value="MFS_trans_sf"/>
</dbReference>
<feature type="transmembrane region" description="Helical" evidence="7">
    <location>
        <begin position="294"/>
        <end position="314"/>
    </location>
</feature>
<keyword evidence="3" id="KW-1003">Cell membrane</keyword>